<dbReference type="Pfam" id="PF01075">
    <property type="entry name" value="Glyco_transf_9"/>
    <property type="match status" value="1"/>
</dbReference>
<dbReference type="Pfam" id="PF00515">
    <property type="entry name" value="TPR_1"/>
    <property type="match status" value="1"/>
</dbReference>
<dbReference type="InterPro" id="IPR011990">
    <property type="entry name" value="TPR-like_helical_dom_sf"/>
</dbReference>
<evidence type="ECO:0000256" key="1">
    <source>
        <dbReference type="PROSITE-ProRule" id="PRU00339"/>
    </source>
</evidence>
<organism evidence="3 4">
    <name type="scientific">Paraburkholderia solisilvae</name>
    <dbReference type="NCBI Taxonomy" id="624376"/>
    <lineage>
        <taxon>Bacteria</taxon>
        <taxon>Pseudomonadati</taxon>
        <taxon>Pseudomonadota</taxon>
        <taxon>Betaproteobacteria</taxon>
        <taxon>Burkholderiales</taxon>
        <taxon>Burkholderiaceae</taxon>
        <taxon>Paraburkholderia</taxon>
    </lineage>
</organism>
<protein>
    <submittedName>
        <fullName evidence="3">Photosystem I assembly protein Ycf3</fullName>
    </submittedName>
</protein>
<feature type="repeat" description="TPR" evidence="1">
    <location>
        <begin position="82"/>
        <end position="115"/>
    </location>
</feature>
<dbReference type="InterPro" id="IPR052943">
    <property type="entry name" value="TMTC_O-mannosyl-trnsfr"/>
</dbReference>
<feature type="repeat" description="TPR" evidence="1">
    <location>
        <begin position="218"/>
        <end position="251"/>
    </location>
</feature>
<dbReference type="SUPFAM" id="SSF48452">
    <property type="entry name" value="TPR-like"/>
    <property type="match status" value="2"/>
</dbReference>
<dbReference type="PANTHER" id="PTHR44809:SF1">
    <property type="entry name" value="PROTEIN O-MANNOSYL-TRANSFERASE TMTC1"/>
    <property type="match status" value="1"/>
</dbReference>
<sequence length="628" mass="67641">MSSFVTSTATPTVTPTITPAATPTATSTATPATTPTAADGTPAAAAVCPATLAFALEAHRAGHLDKAQAYYREALASAPDHADALHYYGVLTHQLGDHAGAATLLDRALTLDASNAGCWSNRGLVAAACGEHELSLRCYRNALHLTPAFADAHNNLAVALQAQGALNEAVEHYRNALEIDPSLVDVHVNLGSALNKLGKHHDAYEHYRIALSLDPRSAQAHFNAGNARQASGDLTGAAEHFRHAIDAAPAFADAHANLGTALGKLGEYDEAERHYRRAVALKRNATNLVCLGAALGAQGRHDEEEPFYRAALALEPDQPDAHQNLAWLYLKRGDYARGWAEYAKRWRAGDYEAIAVADIPEWRGEPVGGKRVLLVREQGFGDQFQFLRYAQVLAERGATVDVCVRAPLLEVAQRVPGVRRAWTGTPGGDYDFWISLMSVPACIGTDLHTIPAAVPYLFADPEKAAHWRTRLAHTVGQQPKIGLVWAGSPTFGNDRYRSMPLAALASLCELTGVAWLNLQKGAAHAQLAALPDAIRPLDFTGELEDFSDTAALIDNLDLVITVDTAVAHLTGAMGKPVWVLLPANSDWRWLENRSDSPWYPSARLFRQTTLGDWAPVVANVRDALVRGQ</sequence>
<dbReference type="PROSITE" id="PS50293">
    <property type="entry name" value="TPR_REGION"/>
    <property type="match status" value="3"/>
</dbReference>
<dbReference type="Gene3D" id="1.25.40.10">
    <property type="entry name" value="Tetratricopeptide repeat domain"/>
    <property type="match status" value="4"/>
</dbReference>
<evidence type="ECO:0000256" key="2">
    <source>
        <dbReference type="SAM" id="MobiDB-lite"/>
    </source>
</evidence>
<evidence type="ECO:0000313" key="4">
    <source>
        <dbReference type="Proteomes" id="UP000494329"/>
    </source>
</evidence>
<dbReference type="PROSITE" id="PS50005">
    <property type="entry name" value="TPR"/>
    <property type="match status" value="5"/>
</dbReference>
<evidence type="ECO:0000313" key="3">
    <source>
        <dbReference type="EMBL" id="CAB3761925.1"/>
    </source>
</evidence>
<dbReference type="AlphaFoldDB" id="A0A6J5EA34"/>
<dbReference type="PANTHER" id="PTHR44809">
    <property type="match status" value="1"/>
</dbReference>
<feature type="repeat" description="TPR" evidence="1">
    <location>
        <begin position="184"/>
        <end position="217"/>
    </location>
</feature>
<keyword evidence="1" id="KW-0802">TPR repeat</keyword>
<feature type="region of interest" description="Disordered" evidence="2">
    <location>
        <begin position="1"/>
        <end position="40"/>
    </location>
</feature>
<reference evidence="3 4" key="1">
    <citation type="submission" date="2020-04" db="EMBL/GenBank/DDBJ databases">
        <authorList>
            <person name="De Canck E."/>
        </authorList>
    </citation>
    <scope>NUCLEOTIDE SEQUENCE [LARGE SCALE GENOMIC DNA]</scope>
    <source>
        <strain evidence="3 4">LMG 29739</strain>
    </source>
</reference>
<dbReference type="Pfam" id="PF13414">
    <property type="entry name" value="TPR_11"/>
    <property type="match status" value="1"/>
</dbReference>
<feature type="repeat" description="TPR" evidence="1">
    <location>
        <begin position="150"/>
        <end position="183"/>
    </location>
</feature>
<dbReference type="Gene3D" id="3.40.50.2000">
    <property type="entry name" value="Glycogen Phosphorylase B"/>
    <property type="match status" value="1"/>
</dbReference>
<proteinExistence type="predicted"/>
<name>A0A6J5EA34_9BURK</name>
<dbReference type="EMBL" id="CADIKF010000030">
    <property type="protein sequence ID" value="CAB3761925.1"/>
    <property type="molecule type" value="Genomic_DNA"/>
</dbReference>
<dbReference type="GO" id="GO:0016757">
    <property type="term" value="F:glycosyltransferase activity"/>
    <property type="evidence" value="ECO:0007669"/>
    <property type="project" value="InterPro"/>
</dbReference>
<dbReference type="InterPro" id="IPR002201">
    <property type="entry name" value="Glyco_trans_9"/>
</dbReference>
<feature type="repeat" description="TPR" evidence="1">
    <location>
        <begin position="252"/>
        <end position="285"/>
    </location>
</feature>
<gene>
    <name evidence="3" type="primary">ycf3_4</name>
    <name evidence="3" type="ORF">LMG29739_03742</name>
</gene>
<dbReference type="SUPFAM" id="SSF53756">
    <property type="entry name" value="UDP-Glycosyltransferase/glycogen phosphorylase"/>
    <property type="match status" value="1"/>
</dbReference>
<keyword evidence="4" id="KW-1185">Reference proteome</keyword>
<accession>A0A6J5EA34</accession>
<dbReference type="Pfam" id="PF13181">
    <property type="entry name" value="TPR_8"/>
    <property type="match status" value="1"/>
</dbReference>
<dbReference type="RefSeq" id="WP_175112432.1">
    <property type="nucleotide sequence ID" value="NZ_CADIKF010000030.1"/>
</dbReference>
<dbReference type="SMART" id="SM00028">
    <property type="entry name" value="TPR"/>
    <property type="match status" value="8"/>
</dbReference>
<dbReference type="Proteomes" id="UP000494329">
    <property type="component" value="Unassembled WGS sequence"/>
</dbReference>
<dbReference type="Pfam" id="PF13431">
    <property type="entry name" value="TPR_17"/>
    <property type="match status" value="1"/>
</dbReference>
<dbReference type="InterPro" id="IPR019734">
    <property type="entry name" value="TPR_rpt"/>
</dbReference>
<dbReference type="Pfam" id="PF13432">
    <property type="entry name" value="TPR_16"/>
    <property type="match status" value="1"/>
</dbReference>